<dbReference type="Pfam" id="PF04386">
    <property type="entry name" value="SspB"/>
    <property type="match status" value="1"/>
</dbReference>
<accession>A0A2S9Y138</accession>
<gene>
    <name evidence="2" type="ORF">ENSA7_64470</name>
</gene>
<comment type="caution">
    <text evidence="2">The sequence shown here is derived from an EMBL/GenBank/DDBJ whole genome shotgun (WGS) entry which is preliminary data.</text>
</comment>
<dbReference type="EMBL" id="PVNL01000123">
    <property type="protein sequence ID" value="PRP98815.1"/>
    <property type="molecule type" value="Genomic_DNA"/>
</dbReference>
<dbReference type="Gene3D" id="2.30.30.220">
    <property type="entry name" value="SspB-like"/>
    <property type="match status" value="1"/>
</dbReference>
<feature type="region of interest" description="Disordered" evidence="1">
    <location>
        <begin position="102"/>
        <end position="198"/>
    </location>
</feature>
<dbReference type="RefSeq" id="WP_106093294.1">
    <property type="nucleotide sequence ID" value="NZ_PVNL01000123.1"/>
</dbReference>
<evidence type="ECO:0000256" key="1">
    <source>
        <dbReference type="SAM" id="MobiDB-lite"/>
    </source>
</evidence>
<protein>
    <submittedName>
        <fullName evidence="2">Stringent starvation protein B</fullName>
    </submittedName>
</protein>
<feature type="compositionally biased region" description="Low complexity" evidence="1">
    <location>
        <begin position="155"/>
        <end position="174"/>
    </location>
</feature>
<dbReference type="OrthoDB" id="5509997at2"/>
<dbReference type="Proteomes" id="UP000238823">
    <property type="component" value="Unassembled WGS sequence"/>
</dbReference>
<dbReference type="SUPFAM" id="SSF101738">
    <property type="entry name" value="SspB-like"/>
    <property type="match status" value="1"/>
</dbReference>
<evidence type="ECO:0000313" key="2">
    <source>
        <dbReference type="EMBL" id="PRP98815.1"/>
    </source>
</evidence>
<dbReference type="InterPro" id="IPR036760">
    <property type="entry name" value="SspB-like_sf"/>
</dbReference>
<feature type="compositionally biased region" description="Basic and acidic residues" evidence="1">
    <location>
        <begin position="131"/>
        <end position="141"/>
    </location>
</feature>
<organism evidence="2 3">
    <name type="scientific">Enhygromyxa salina</name>
    <dbReference type="NCBI Taxonomy" id="215803"/>
    <lineage>
        <taxon>Bacteria</taxon>
        <taxon>Pseudomonadati</taxon>
        <taxon>Myxococcota</taxon>
        <taxon>Polyangia</taxon>
        <taxon>Nannocystales</taxon>
        <taxon>Nannocystaceae</taxon>
        <taxon>Enhygromyxa</taxon>
    </lineage>
</organism>
<proteinExistence type="predicted"/>
<dbReference type="AlphaFoldDB" id="A0A2S9Y138"/>
<name>A0A2S9Y138_9BACT</name>
<evidence type="ECO:0000313" key="3">
    <source>
        <dbReference type="Proteomes" id="UP000238823"/>
    </source>
</evidence>
<reference evidence="2 3" key="1">
    <citation type="submission" date="2018-03" db="EMBL/GenBank/DDBJ databases">
        <title>Draft Genome Sequences of the Obligatory Marine Myxobacteria Enhygromyxa salina SWB007.</title>
        <authorList>
            <person name="Poehlein A."/>
            <person name="Moghaddam J.A."/>
            <person name="Harms H."/>
            <person name="Alanjari M."/>
            <person name="Koenig G.M."/>
            <person name="Daniel R."/>
            <person name="Schaeberle T.F."/>
        </authorList>
    </citation>
    <scope>NUCLEOTIDE SEQUENCE [LARGE SCALE GENOMIC DNA]</scope>
    <source>
        <strain evidence="2 3">SWB007</strain>
    </source>
</reference>
<dbReference type="InterPro" id="IPR007481">
    <property type="entry name" value="SspB"/>
</dbReference>
<sequence length="198" mass="21371">MVHPVQSVVQSVVESLYAAGRCPRLHVNASCEGVVCPDFIREQWQERLIIDLDASYPLDLSFSEDSIGADLSFGGYVTRCSFPWKAVYVVADRATGRGIVLDQNMPESVRRSRQPPTTGPLPAGGDLSNTFDHETAQDRRVGGPSKPHRRKPKKAAAVPAAASVNSGSSVGPVAEADPQREDEAKRRRSAFKVIDGGS</sequence>